<feature type="non-terminal residue" evidence="1">
    <location>
        <position position="145"/>
    </location>
</feature>
<evidence type="ECO:0000313" key="1">
    <source>
        <dbReference type="EMBL" id="KAE9407153.1"/>
    </source>
</evidence>
<dbReference type="AlphaFoldDB" id="A0A6A4IBJ5"/>
<dbReference type="Proteomes" id="UP000799118">
    <property type="component" value="Unassembled WGS sequence"/>
</dbReference>
<accession>A0A6A4IBJ5</accession>
<evidence type="ECO:0000313" key="2">
    <source>
        <dbReference type="Proteomes" id="UP000799118"/>
    </source>
</evidence>
<organism evidence="1 2">
    <name type="scientific">Gymnopus androsaceus JB14</name>
    <dbReference type="NCBI Taxonomy" id="1447944"/>
    <lineage>
        <taxon>Eukaryota</taxon>
        <taxon>Fungi</taxon>
        <taxon>Dikarya</taxon>
        <taxon>Basidiomycota</taxon>
        <taxon>Agaricomycotina</taxon>
        <taxon>Agaricomycetes</taxon>
        <taxon>Agaricomycetidae</taxon>
        <taxon>Agaricales</taxon>
        <taxon>Marasmiineae</taxon>
        <taxon>Omphalotaceae</taxon>
        <taxon>Gymnopus</taxon>
    </lineage>
</organism>
<gene>
    <name evidence="1" type="ORF">BT96DRAFT_749207</name>
</gene>
<protein>
    <submittedName>
        <fullName evidence="1">Uncharacterized protein</fullName>
    </submittedName>
</protein>
<dbReference type="EMBL" id="ML769397">
    <property type="protein sequence ID" value="KAE9407153.1"/>
    <property type="molecule type" value="Genomic_DNA"/>
</dbReference>
<sequence>HADISFLRAQIFDAETQVESLDSQGFELTHQRDTTLFELASLKKNLSSIRRVPPEILSEIFQILCLPEEGISMYEHPIAQYTSALCAVCVTWKKVAHATPRLWSKLCLSLGKHQPKPAIPGIGWVKDWIDRSQGLPLDLYLNFEI</sequence>
<keyword evidence="2" id="KW-1185">Reference proteome</keyword>
<dbReference type="OrthoDB" id="3268380at2759"/>
<feature type="non-terminal residue" evidence="1">
    <location>
        <position position="1"/>
    </location>
</feature>
<name>A0A6A4IBJ5_9AGAR</name>
<reference evidence="1" key="1">
    <citation type="journal article" date="2019" name="Environ. Microbiol.">
        <title>Fungal ecological strategies reflected in gene transcription - a case study of two litter decomposers.</title>
        <authorList>
            <person name="Barbi F."/>
            <person name="Kohler A."/>
            <person name="Barry K."/>
            <person name="Baskaran P."/>
            <person name="Daum C."/>
            <person name="Fauchery L."/>
            <person name="Ihrmark K."/>
            <person name="Kuo A."/>
            <person name="LaButti K."/>
            <person name="Lipzen A."/>
            <person name="Morin E."/>
            <person name="Grigoriev I.V."/>
            <person name="Henrissat B."/>
            <person name="Lindahl B."/>
            <person name="Martin F."/>
        </authorList>
    </citation>
    <scope>NUCLEOTIDE SEQUENCE</scope>
    <source>
        <strain evidence="1">JB14</strain>
    </source>
</reference>
<dbReference type="Gene3D" id="1.20.1280.50">
    <property type="match status" value="1"/>
</dbReference>
<proteinExistence type="predicted"/>